<dbReference type="EnsemblPlants" id="KRG99048">
    <property type="protein sequence ID" value="KRG99048"/>
    <property type="gene ID" value="GLYMA_18G117000"/>
</dbReference>
<dbReference type="AlphaFoldDB" id="K7MRF3"/>
<name>K7MRF3_SOYBN</name>
<accession>K7MRF3</accession>
<evidence type="ECO:0000313" key="2">
    <source>
        <dbReference type="EnsemblPlants" id="KRG99048"/>
    </source>
</evidence>
<reference evidence="1" key="3">
    <citation type="submission" date="2018-07" db="EMBL/GenBank/DDBJ databases">
        <title>WGS assembly of Glycine max.</title>
        <authorList>
            <person name="Schmutz J."/>
            <person name="Cannon S."/>
            <person name="Schlueter J."/>
            <person name="Ma J."/>
            <person name="Mitros T."/>
            <person name="Nelson W."/>
            <person name="Hyten D."/>
            <person name="Song Q."/>
            <person name="Thelen J."/>
            <person name="Cheng J."/>
            <person name="Xu D."/>
            <person name="Hellsten U."/>
            <person name="May G."/>
            <person name="Yu Y."/>
            <person name="Sakurai T."/>
            <person name="Umezawa T."/>
            <person name="Bhattacharyya M."/>
            <person name="Sandhu D."/>
            <person name="Valliyodan B."/>
            <person name="Lindquist E."/>
            <person name="Peto M."/>
            <person name="Grant D."/>
            <person name="Shu S."/>
            <person name="Goodstein D."/>
            <person name="Barry K."/>
            <person name="Futrell-Griggs M."/>
            <person name="Abernathy B."/>
            <person name="Du J."/>
            <person name="Tian Z."/>
            <person name="Zhu L."/>
            <person name="Gill N."/>
            <person name="Joshi T."/>
            <person name="Libault M."/>
            <person name="Sethuraman A."/>
            <person name="Zhang X."/>
            <person name="Shinozaki K."/>
            <person name="Nguyen H."/>
            <person name="Wing R."/>
            <person name="Cregan P."/>
            <person name="Specht J."/>
            <person name="Grimwood J."/>
            <person name="Rokhsar D."/>
            <person name="Stacey G."/>
            <person name="Shoemaker R."/>
            <person name="Jackson S."/>
        </authorList>
    </citation>
    <scope>NUCLEOTIDE SEQUENCE</scope>
    <source>
        <tissue evidence="1">Callus</tissue>
    </source>
</reference>
<dbReference type="HOGENOM" id="CLU_2908616_0_0_1"/>
<reference evidence="2" key="2">
    <citation type="submission" date="2018-02" db="UniProtKB">
        <authorList>
            <consortium name="EnsemblPlants"/>
        </authorList>
    </citation>
    <scope>IDENTIFICATION</scope>
    <source>
        <strain evidence="2">Williams 82</strain>
    </source>
</reference>
<reference evidence="1 2" key="1">
    <citation type="journal article" date="2010" name="Nature">
        <title>Genome sequence of the palaeopolyploid soybean.</title>
        <authorList>
            <person name="Schmutz J."/>
            <person name="Cannon S.B."/>
            <person name="Schlueter J."/>
            <person name="Ma J."/>
            <person name="Mitros T."/>
            <person name="Nelson W."/>
            <person name="Hyten D.L."/>
            <person name="Song Q."/>
            <person name="Thelen J.J."/>
            <person name="Cheng J."/>
            <person name="Xu D."/>
            <person name="Hellsten U."/>
            <person name="May G.D."/>
            <person name="Yu Y."/>
            <person name="Sakurai T."/>
            <person name="Umezawa T."/>
            <person name="Bhattacharyya M.K."/>
            <person name="Sandhu D."/>
            <person name="Valliyodan B."/>
            <person name="Lindquist E."/>
            <person name="Peto M."/>
            <person name="Grant D."/>
            <person name="Shu S."/>
            <person name="Goodstein D."/>
            <person name="Barry K."/>
            <person name="Futrell-Griggs M."/>
            <person name="Abernathy B."/>
            <person name="Du J."/>
            <person name="Tian Z."/>
            <person name="Zhu L."/>
            <person name="Gill N."/>
            <person name="Joshi T."/>
            <person name="Libault M."/>
            <person name="Sethuraman A."/>
            <person name="Zhang X.-C."/>
            <person name="Shinozaki K."/>
            <person name="Nguyen H.T."/>
            <person name="Wing R.A."/>
            <person name="Cregan P."/>
            <person name="Specht J."/>
            <person name="Grimwood J."/>
            <person name="Rokhsar D."/>
            <person name="Stacey G."/>
            <person name="Shoemaker R.C."/>
            <person name="Jackson S.A."/>
        </authorList>
    </citation>
    <scope>NUCLEOTIDE SEQUENCE [LARGE SCALE GENOMIC DNA]</scope>
    <source>
        <strain evidence="2">cv. Williams 82</strain>
        <tissue evidence="1">Callus</tissue>
    </source>
</reference>
<dbReference type="InParanoid" id="K7MRF3"/>
<dbReference type="Proteomes" id="UP000008827">
    <property type="component" value="Chromosome 18"/>
</dbReference>
<protein>
    <submittedName>
        <fullName evidence="1 2">Uncharacterized protein</fullName>
    </submittedName>
</protein>
<sequence>MLCVILFTIKLALEVEKSSEGDSKHKIFSGVNLVIGGQITTKSCYFLLFCPSVYYDLCFLHV</sequence>
<evidence type="ECO:0000313" key="3">
    <source>
        <dbReference type="Proteomes" id="UP000008827"/>
    </source>
</evidence>
<proteinExistence type="predicted"/>
<dbReference type="Gramene" id="KRG99048">
    <property type="protein sequence ID" value="KRG99048"/>
    <property type="gene ID" value="GLYMA_18G117000"/>
</dbReference>
<keyword evidence="3" id="KW-1185">Reference proteome</keyword>
<organism evidence="2">
    <name type="scientific">Glycine max</name>
    <name type="common">Soybean</name>
    <name type="synonym">Glycine hispida</name>
    <dbReference type="NCBI Taxonomy" id="3847"/>
    <lineage>
        <taxon>Eukaryota</taxon>
        <taxon>Viridiplantae</taxon>
        <taxon>Streptophyta</taxon>
        <taxon>Embryophyta</taxon>
        <taxon>Tracheophyta</taxon>
        <taxon>Spermatophyta</taxon>
        <taxon>Magnoliopsida</taxon>
        <taxon>eudicotyledons</taxon>
        <taxon>Gunneridae</taxon>
        <taxon>Pentapetalae</taxon>
        <taxon>rosids</taxon>
        <taxon>fabids</taxon>
        <taxon>Fabales</taxon>
        <taxon>Fabaceae</taxon>
        <taxon>Papilionoideae</taxon>
        <taxon>50 kb inversion clade</taxon>
        <taxon>NPAAA clade</taxon>
        <taxon>indigoferoid/millettioid clade</taxon>
        <taxon>Phaseoleae</taxon>
        <taxon>Glycine</taxon>
        <taxon>Glycine subgen. Soja</taxon>
    </lineage>
</organism>
<dbReference type="PaxDb" id="3847-GLYMA18G14730.1"/>
<gene>
    <name evidence="1" type="ORF">GLYMA_18G117000</name>
</gene>
<dbReference type="EMBL" id="CM000851">
    <property type="protein sequence ID" value="KRG99048.1"/>
    <property type="molecule type" value="Genomic_DNA"/>
</dbReference>
<evidence type="ECO:0000313" key="1">
    <source>
        <dbReference type="EMBL" id="KRG99048.1"/>
    </source>
</evidence>